<dbReference type="RefSeq" id="WP_209860941.1">
    <property type="nucleotide sequence ID" value="NZ_JAGGLD010000002.1"/>
</dbReference>
<accession>A0ABS4JFY2</accession>
<dbReference type="SUPFAM" id="SSF55729">
    <property type="entry name" value="Acyl-CoA N-acyltransferases (Nat)"/>
    <property type="match status" value="1"/>
</dbReference>
<keyword evidence="3" id="KW-1185">Reference proteome</keyword>
<feature type="domain" description="N-acetyltransferase" evidence="1">
    <location>
        <begin position="143"/>
        <end position="274"/>
    </location>
</feature>
<name>A0ABS4JFY2_9BACL</name>
<gene>
    <name evidence="2" type="ORF">J2Z69_001645</name>
</gene>
<dbReference type="PROSITE" id="PS51186">
    <property type="entry name" value="GNAT"/>
    <property type="match status" value="1"/>
</dbReference>
<organism evidence="2 3">
    <name type="scientific">Paenibacillus shirakamiensis</name>
    <dbReference type="NCBI Taxonomy" id="1265935"/>
    <lineage>
        <taxon>Bacteria</taxon>
        <taxon>Bacillati</taxon>
        <taxon>Bacillota</taxon>
        <taxon>Bacilli</taxon>
        <taxon>Bacillales</taxon>
        <taxon>Paenibacillaceae</taxon>
        <taxon>Paenibacillus</taxon>
    </lineage>
</organism>
<dbReference type="CDD" id="cd04301">
    <property type="entry name" value="NAT_SF"/>
    <property type="match status" value="1"/>
</dbReference>
<dbReference type="InterPro" id="IPR027365">
    <property type="entry name" value="GNAT_acetyltra_YdfB-like"/>
</dbReference>
<dbReference type="Gene3D" id="3.40.630.30">
    <property type="match status" value="1"/>
</dbReference>
<proteinExistence type="predicted"/>
<reference evidence="2 3" key="1">
    <citation type="submission" date="2021-03" db="EMBL/GenBank/DDBJ databases">
        <title>Genomic Encyclopedia of Type Strains, Phase IV (KMG-IV): sequencing the most valuable type-strain genomes for metagenomic binning, comparative biology and taxonomic classification.</title>
        <authorList>
            <person name="Goeker M."/>
        </authorList>
    </citation>
    <scope>NUCLEOTIDE SEQUENCE [LARGE SCALE GENOMIC DNA]</scope>
    <source>
        <strain evidence="2 3">DSM 26806</strain>
    </source>
</reference>
<sequence length="274" mass="30657">MKLFYFRPEDTVLEQPAFLHNEVPYNLLHRISKSPDATRVCSSDGQLIYAQTPNHPGWLWISSTISVNQKVEAVQALIKMLGSLTVVGVSGEPKLARLFADQYCPLHEMTYSTRMEMESYACPALIPVKNILGTPHLASTENVEIVAYFLSRISLEIYGKSVEPESRIEVAANLINTGGVYLWKQGNKYVSMANISHRSPRHGSINAVYTPLDARGKGYASALVSYISQILIDEGYIPILYTDLSNPISNKIYQRLGYTDRGKIHQIVFRGTKS</sequence>
<dbReference type="PANTHER" id="PTHR31143:SF2">
    <property type="entry name" value="FR47-LIKE DOMAIN-CONTAINING PROTEIN-RELATED"/>
    <property type="match status" value="1"/>
</dbReference>
<dbReference type="Pfam" id="PF00583">
    <property type="entry name" value="Acetyltransf_1"/>
    <property type="match status" value="1"/>
</dbReference>
<protein>
    <submittedName>
        <fullName evidence="2">GNAT superfamily N-acetyltransferase</fullName>
    </submittedName>
</protein>
<dbReference type="InterPro" id="IPR000182">
    <property type="entry name" value="GNAT_dom"/>
</dbReference>
<dbReference type="EMBL" id="JAGGLD010000002">
    <property type="protein sequence ID" value="MBP2000614.1"/>
    <property type="molecule type" value="Genomic_DNA"/>
</dbReference>
<comment type="caution">
    <text evidence="2">The sequence shown here is derived from an EMBL/GenBank/DDBJ whole genome shotgun (WGS) entry which is preliminary data.</text>
</comment>
<dbReference type="InterPro" id="IPR016181">
    <property type="entry name" value="Acyl_CoA_acyltransferase"/>
</dbReference>
<dbReference type="Proteomes" id="UP001519288">
    <property type="component" value="Unassembled WGS sequence"/>
</dbReference>
<evidence type="ECO:0000313" key="3">
    <source>
        <dbReference type="Proteomes" id="UP001519288"/>
    </source>
</evidence>
<evidence type="ECO:0000259" key="1">
    <source>
        <dbReference type="PROSITE" id="PS51186"/>
    </source>
</evidence>
<dbReference type="PANTHER" id="PTHR31143">
    <property type="match status" value="1"/>
</dbReference>
<evidence type="ECO:0000313" key="2">
    <source>
        <dbReference type="EMBL" id="MBP2000614.1"/>
    </source>
</evidence>